<name>A0A915IAL3_ROMCU</name>
<dbReference type="Proteomes" id="UP000887565">
    <property type="component" value="Unplaced"/>
</dbReference>
<evidence type="ECO:0000313" key="3">
    <source>
        <dbReference type="WBParaSite" id="nRc.2.0.1.t10316-RA"/>
    </source>
</evidence>
<keyword evidence="2" id="KW-1185">Reference proteome</keyword>
<proteinExistence type="predicted"/>
<accession>A0A915IAL3</accession>
<feature type="region of interest" description="Disordered" evidence="1">
    <location>
        <begin position="28"/>
        <end position="60"/>
    </location>
</feature>
<dbReference type="AlphaFoldDB" id="A0A915IAL3"/>
<sequence>MGLKPKALGDDQAQLDLDTQFYNLNFQQIGRHEQNQGGQNQGQAGGQNHGQGQWGGNPNY</sequence>
<dbReference type="WBParaSite" id="nRc.2.0.1.t10316-RA">
    <property type="protein sequence ID" value="nRc.2.0.1.t10316-RA"/>
    <property type="gene ID" value="nRc.2.0.1.g10316"/>
</dbReference>
<protein>
    <submittedName>
        <fullName evidence="3">Uncharacterized protein</fullName>
    </submittedName>
</protein>
<organism evidence="2 3">
    <name type="scientific">Romanomermis culicivorax</name>
    <name type="common">Nematode worm</name>
    <dbReference type="NCBI Taxonomy" id="13658"/>
    <lineage>
        <taxon>Eukaryota</taxon>
        <taxon>Metazoa</taxon>
        <taxon>Ecdysozoa</taxon>
        <taxon>Nematoda</taxon>
        <taxon>Enoplea</taxon>
        <taxon>Dorylaimia</taxon>
        <taxon>Mermithida</taxon>
        <taxon>Mermithoidea</taxon>
        <taxon>Mermithidae</taxon>
        <taxon>Romanomermis</taxon>
    </lineage>
</organism>
<evidence type="ECO:0000313" key="2">
    <source>
        <dbReference type="Proteomes" id="UP000887565"/>
    </source>
</evidence>
<reference evidence="3" key="1">
    <citation type="submission" date="2022-11" db="UniProtKB">
        <authorList>
            <consortium name="WormBaseParasite"/>
        </authorList>
    </citation>
    <scope>IDENTIFICATION</scope>
</reference>
<evidence type="ECO:0000256" key="1">
    <source>
        <dbReference type="SAM" id="MobiDB-lite"/>
    </source>
</evidence>
<feature type="compositionally biased region" description="Gly residues" evidence="1">
    <location>
        <begin position="39"/>
        <end position="60"/>
    </location>
</feature>